<dbReference type="AlphaFoldDB" id="A0A4Y3PJU8"/>
<keyword evidence="1" id="KW-0812">Transmembrane</keyword>
<sequence>MYTVWKVKYLKISSYLKLCVGAGFSLGLLIGLVQLLFLFLMRATEGHSGASGMWDSLLAGLANAAGTVIVYTFGAAVISLISYFPFMAFLKRKQGIKIEGILEPFEESEIRS</sequence>
<gene>
    <name evidence="2" type="ORF">BPA01_03110</name>
</gene>
<evidence type="ECO:0000313" key="2">
    <source>
        <dbReference type="EMBL" id="GEB30731.1"/>
    </source>
</evidence>
<dbReference type="GeneID" id="87614595"/>
<keyword evidence="3" id="KW-1185">Reference proteome</keyword>
<keyword evidence="1" id="KW-0472">Membrane</keyword>
<dbReference type="RefSeq" id="WP_122962996.1">
    <property type="nucleotide sequence ID" value="NZ_BJMH01000001.1"/>
</dbReference>
<dbReference type="Proteomes" id="UP000316882">
    <property type="component" value="Unassembled WGS sequence"/>
</dbReference>
<dbReference type="EMBL" id="BJMH01000001">
    <property type="protein sequence ID" value="GEB30731.1"/>
    <property type="molecule type" value="Genomic_DNA"/>
</dbReference>
<comment type="caution">
    <text evidence="2">The sequence shown here is derived from an EMBL/GenBank/DDBJ whole genome shotgun (WGS) entry which is preliminary data.</text>
</comment>
<protein>
    <submittedName>
        <fullName evidence="2">Uncharacterized protein</fullName>
    </submittedName>
</protein>
<feature type="transmembrane region" description="Helical" evidence="1">
    <location>
        <begin position="61"/>
        <end position="84"/>
    </location>
</feature>
<feature type="transmembrane region" description="Helical" evidence="1">
    <location>
        <begin position="15"/>
        <end position="41"/>
    </location>
</feature>
<accession>A0A4Y3PJU8</accession>
<proteinExistence type="predicted"/>
<reference evidence="2 3" key="1">
    <citation type="submission" date="2019-06" db="EMBL/GenBank/DDBJ databases">
        <title>Whole genome shotgun sequence of Brevibacillus parabrevis NBRC 12334.</title>
        <authorList>
            <person name="Hosoyama A."/>
            <person name="Uohara A."/>
            <person name="Ohji S."/>
            <person name="Ichikawa N."/>
        </authorList>
    </citation>
    <scope>NUCLEOTIDE SEQUENCE [LARGE SCALE GENOMIC DNA]</scope>
    <source>
        <strain evidence="2 3">NBRC 12334</strain>
    </source>
</reference>
<dbReference type="STRING" id="54914.AV540_12975"/>
<organism evidence="2 3">
    <name type="scientific">Brevibacillus parabrevis</name>
    <dbReference type="NCBI Taxonomy" id="54914"/>
    <lineage>
        <taxon>Bacteria</taxon>
        <taxon>Bacillati</taxon>
        <taxon>Bacillota</taxon>
        <taxon>Bacilli</taxon>
        <taxon>Bacillales</taxon>
        <taxon>Paenibacillaceae</taxon>
        <taxon>Brevibacillus</taxon>
    </lineage>
</organism>
<name>A0A4Y3PJU8_BREPA</name>
<keyword evidence="1" id="KW-1133">Transmembrane helix</keyword>
<evidence type="ECO:0000256" key="1">
    <source>
        <dbReference type="SAM" id="Phobius"/>
    </source>
</evidence>
<evidence type="ECO:0000313" key="3">
    <source>
        <dbReference type="Proteomes" id="UP000316882"/>
    </source>
</evidence>